<gene>
    <name evidence="2" type="ORF">CKO42_11090</name>
</gene>
<evidence type="ECO:0000313" key="2">
    <source>
        <dbReference type="EMBL" id="MBK1618966.1"/>
    </source>
</evidence>
<reference evidence="2 3" key="1">
    <citation type="journal article" date="2020" name="Microorganisms">
        <title>Osmotic Adaptation and Compatible Solute Biosynthesis of Phototrophic Bacteria as Revealed from Genome Analyses.</title>
        <authorList>
            <person name="Imhoff J.F."/>
            <person name="Rahn T."/>
            <person name="Kunzel S."/>
            <person name="Keller A."/>
            <person name="Neulinger S.C."/>
        </authorList>
    </citation>
    <scope>NUCLEOTIDE SEQUENCE [LARGE SCALE GENOMIC DNA]</scope>
    <source>
        <strain evidence="2 3">DSM 25653</strain>
    </source>
</reference>
<dbReference type="Proteomes" id="UP001138768">
    <property type="component" value="Unassembled WGS sequence"/>
</dbReference>
<dbReference type="AlphaFoldDB" id="A0A9X0W8S2"/>
<dbReference type="InterPro" id="IPR036291">
    <property type="entry name" value="NAD(P)-bd_dom_sf"/>
</dbReference>
<dbReference type="Pfam" id="PF13460">
    <property type="entry name" value="NAD_binding_10"/>
    <property type="match status" value="1"/>
</dbReference>
<dbReference type="EMBL" id="NRRY01000016">
    <property type="protein sequence ID" value="MBK1618966.1"/>
    <property type="molecule type" value="Genomic_DNA"/>
</dbReference>
<dbReference type="GO" id="GO:0004029">
    <property type="term" value="F:aldehyde dehydrogenase (NAD+) activity"/>
    <property type="evidence" value="ECO:0007669"/>
    <property type="project" value="TreeGrafter"/>
</dbReference>
<dbReference type="GO" id="GO:0005737">
    <property type="term" value="C:cytoplasm"/>
    <property type="evidence" value="ECO:0007669"/>
    <property type="project" value="TreeGrafter"/>
</dbReference>
<proteinExistence type="predicted"/>
<keyword evidence="3" id="KW-1185">Reference proteome</keyword>
<dbReference type="PANTHER" id="PTHR48079:SF6">
    <property type="entry name" value="NAD(P)-BINDING DOMAIN-CONTAINING PROTEIN-RELATED"/>
    <property type="match status" value="1"/>
</dbReference>
<feature type="domain" description="NAD(P)-binding" evidence="1">
    <location>
        <begin position="14"/>
        <end position="123"/>
    </location>
</feature>
<comment type="caution">
    <text evidence="2">The sequence shown here is derived from an EMBL/GenBank/DDBJ whole genome shotgun (WGS) entry which is preliminary data.</text>
</comment>
<dbReference type="InterPro" id="IPR016040">
    <property type="entry name" value="NAD(P)-bd_dom"/>
</dbReference>
<evidence type="ECO:0000313" key="3">
    <source>
        <dbReference type="Proteomes" id="UP001138768"/>
    </source>
</evidence>
<evidence type="ECO:0000259" key="1">
    <source>
        <dbReference type="Pfam" id="PF13460"/>
    </source>
</evidence>
<dbReference type="Gene3D" id="3.40.50.720">
    <property type="entry name" value="NAD(P)-binding Rossmann-like Domain"/>
    <property type="match status" value="1"/>
</dbReference>
<dbReference type="SUPFAM" id="SSF51735">
    <property type="entry name" value="NAD(P)-binding Rossmann-fold domains"/>
    <property type="match status" value="1"/>
</dbReference>
<dbReference type="InterPro" id="IPR051783">
    <property type="entry name" value="NAD(P)-dependent_oxidoreduct"/>
</dbReference>
<name>A0A9X0W8S2_9GAMM</name>
<accession>A0A9X0W8S2</accession>
<organism evidence="2 3">
    <name type="scientific">Lamprobacter modestohalophilus</name>
    <dbReference type="NCBI Taxonomy" id="1064514"/>
    <lineage>
        <taxon>Bacteria</taxon>
        <taxon>Pseudomonadati</taxon>
        <taxon>Pseudomonadota</taxon>
        <taxon>Gammaproteobacteria</taxon>
        <taxon>Chromatiales</taxon>
        <taxon>Chromatiaceae</taxon>
        <taxon>Lamprobacter</taxon>
    </lineage>
</organism>
<dbReference type="PANTHER" id="PTHR48079">
    <property type="entry name" value="PROTEIN YEEZ"/>
    <property type="match status" value="1"/>
</dbReference>
<sequence>MTDHPARPRIAIAGASGFIGTALCPLLAERFEVIALTRSPARAQTPDPAGLIQWRQCDLFCSSALVDGLADIDYAVYLVHSLAPSSRLTQASPRDMDLVLADNFARAAAANGVKQIVFVSGVMPESFRFSPLLWSRREVEMVLGSRGTPVTALRASLVMGPGGTGPRLLLDLVRRLPLLLLPPAAGSVTRPIALSDLLRAILHCLGQPERFRGAFDIGGAESLSYEAMLRETAAALGLRRRFVKVPVLPVGLASLTARAISGAPAAMVGAIVESLPQDTRMRDNPVQQAIEPQALGFRAALEASIDPATRRLLPSPRQRLKEQDREVMREQSLVRSIQRAIQPPGQDAAWLAGNYFRWLGDCCWPLVRSQVDDDGHVEVWSRLPRLRMLRLRHMTRESTPERQIYEIAGGLLARPGEGRARFEFQTLLDGRYTMTAIHDYAPAIPWYLYILTQAVAHRLVMRRYQSRLARLAR</sequence>
<protein>
    <submittedName>
        <fullName evidence="2">Nucleoside-diphosphate sugar epimerase</fullName>
    </submittedName>
</protein>